<sequence>MPKLQLFVMSLGVCLILHGYDDSVMLKKINGFAGSNAAPHSILLCSCISWRQHCASPFTQTTIKINPVFVPILPLLRQRTHVPLRLPTYLAAEGEGRQLYAIVEQVTFSRYEIQLAFTKDCTGGNACRYGMISGHVAKGARRVKGKVVRLDRGIVGRFVDAVCGAVCSDSTLTWDQDGYRYTVGIKAADMGTLMKVANSAINNKPVVP</sequence>
<dbReference type="RefSeq" id="WP_157770942.1">
    <property type="nucleotide sequence ID" value="NZ_CBXV010000011.1"/>
</dbReference>
<evidence type="ECO:0000313" key="1">
    <source>
        <dbReference type="EMBL" id="CDM67182.1"/>
    </source>
</evidence>
<dbReference type="AlphaFoldDB" id="A0A0B6X2J5"/>
<evidence type="ECO:0000313" key="2">
    <source>
        <dbReference type="Proteomes" id="UP000031518"/>
    </source>
</evidence>
<reference evidence="1 2" key="1">
    <citation type="submission" date="2013-12" db="EMBL/GenBank/DDBJ databases">
        <authorList>
            <person name="Stott M."/>
        </authorList>
    </citation>
    <scope>NUCLEOTIDE SEQUENCE [LARGE SCALE GENOMIC DNA]</scope>
    <source>
        <strain evidence="1 2">K22</strain>
    </source>
</reference>
<dbReference type="EMBL" id="CBXV010000011">
    <property type="protein sequence ID" value="CDM67182.1"/>
    <property type="molecule type" value="Genomic_DNA"/>
</dbReference>
<name>A0A0B6X2J5_9BACT</name>
<accession>A0A0B6X2J5</accession>
<keyword evidence="2" id="KW-1185">Reference proteome</keyword>
<dbReference type="STRING" id="454194.PYK22_03231"/>
<dbReference type="Proteomes" id="UP000031518">
    <property type="component" value="Unassembled WGS sequence"/>
</dbReference>
<dbReference type="OrthoDB" id="574501at2"/>
<protein>
    <submittedName>
        <fullName evidence="1">Uncharacterized protein</fullName>
    </submittedName>
</protein>
<proteinExistence type="predicted"/>
<organism evidence="1 2">
    <name type="scientific">Pyrinomonas methylaliphatogenes</name>
    <dbReference type="NCBI Taxonomy" id="454194"/>
    <lineage>
        <taxon>Bacteria</taxon>
        <taxon>Pseudomonadati</taxon>
        <taxon>Acidobacteriota</taxon>
        <taxon>Blastocatellia</taxon>
        <taxon>Blastocatellales</taxon>
        <taxon>Pyrinomonadaceae</taxon>
        <taxon>Pyrinomonas</taxon>
    </lineage>
</organism>
<reference evidence="1 2" key="2">
    <citation type="submission" date="2015-01" db="EMBL/GenBank/DDBJ databases">
        <title>Complete genome sequence of Pyrinomonas methylaliphatogenes type strain K22T.</title>
        <authorList>
            <person name="Lee K.C.Y."/>
            <person name="Power J.F."/>
            <person name="Dunfield P.F."/>
            <person name="Morgan X.C."/>
            <person name="Huttenhower C."/>
            <person name="Stott M.B."/>
        </authorList>
    </citation>
    <scope>NUCLEOTIDE SEQUENCE [LARGE SCALE GENOMIC DNA]</scope>
    <source>
        <strain evidence="1 2">K22</strain>
    </source>
</reference>
<gene>
    <name evidence="1" type="ORF">PYK22_03231</name>
</gene>